<keyword evidence="3 6" id="KW-0812">Transmembrane</keyword>
<dbReference type="OrthoDB" id="10267969at2759"/>
<sequence length="239" mass="27484">MFSRAFACRRVIGQQHQWGPWVAPGRPPWLRVALSSTKATPPKAEPTAVRRIWRLLFGRYLLVTNTVSSGVLMMVGDIAAQELELRRDHAAPSAGYDWRRVFNMTLVGISQGPLHHYLYKWMDVLLPGASVRTVFKKILIDQLAISPIFIITYLYSAGLLEGASVTDCTDEIRHKYWTIYMADWLVWPPTQFINFYLLSPKYRVLYINGITMLYNVFLCYIKHNDDLLALVFGRGERKG</sequence>
<dbReference type="GO" id="GO:0061668">
    <property type="term" value="P:mitochondrial ribosome assembly"/>
    <property type="evidence" value="ECO:0007669"/>
    <property type="project" value="TreeGrafter"/>
</dbReference>
<feature type="transmembrane region" description="Helical" evidence="6">
    <location>
        <begin position="60"/>
        <end position="80"/>
    </location>
</feature>
<keyword evidence="8" id="KW-1185">Reference proteome</keyword>
<comment type="similarity">
    <text evidence="2 6">Belongs to the peroxisomal membrane protein PXMP2/4 family.</text>
</comment>
<dbReference type="VEuPathDB" id="VectorBase:AATE016218"/>
<evidence type="ECO:0000256" key="1">
    <source>
        <dbReference type="ARBA" id="ARBA00004141"/>
    </source>
</evidence>
<dbReference type="GO" id="GO:0005739">
    <property type="term" value="C:mitochondrion"/>
    <property type="evidence" value="ECO:0007669"/>
    <property type="project" value="TreeGrafter"/>
</dbReference>
<protein>
    <recommendedName>
        <fullName evidence="9">Pmp22 peroxisomal membrane protein</fullName>
    </recommendedName>
</protein>
<evidence type="ECO:0000256" key="6">
    <source>
        <dbReference type="RuleBase" id="RU363053"/>
    </source>
</evidence>
<feature type="transmembrane region" description="Helical" evidence="6">
    <location>
        <begin position="138"/>
        <end position="156"/>
    </location>
</feature>
<dbReference type="EnsemblMetazoa" id="AATE016218-RA">
    <property type="protein sequence ID" value="AATE016218-PA.1"/>
    <property type="gene ID" value="AATE016218"/>
</dbReference>
<comment type="subcellular location">
    <subcellularLocation>
        <location evidence="1">Membrane</location>
        <topology evidence="1">Multi-pass membrane protein</topology>
    </subcellularLocation>
</comment>
<proteinExistence type="inferred from homology"/>
<evidence type="ECO:0000256" key="5">
    <source>
        <dbReference type="ARBA" id="ARBA00023136"/>
    </source>
</evidence>
<dbReference type="PANTHER" id="PTHR11266">
    <property type="entry name" value="PEROXISOMAL MEMBRANE PROTEIN 2, PXMP2 MPV17"/>
    <property type="match status" value="1"/>
</dbReference>
<name>A0A182JDU9_ANOAO</name>
<organism evidence="7">
    <name type="scientific">Anopheles atroparvus</name>
    <name type="common">European mosquito</name>
    <dbReference type="NCBI Taxonomy" id="41427"/>
    <lineage>
        <taxon>Eukaryota</taxon>
        <taxon>Metazoa</taxon>
        <taxon>Ecdysozoa</taxon>
        <taxon>Arthropoda</taxon>
        <taxon>Hexapoda</taxon>
        <taxon>Insecta</taxon>
        <taxon>Pterygota</taxon>
        <taxon>Neoptera</taxon>
        <taxon>Endopterygota</taxon>
        <taxon>Diptera</taxon>
        <taxon>Nematocera</taxon>
        <taxon>Culicoidea</taxon>
        <taxon>Culicidae</taxon>
        <taxon>Anophelinae</taxon>
        <taxon>Anopheles</taxon>
    </lineage>
</organism>
<keyword evidence="5 6" id="KW-0472">Membrane</keyword>
<evidence type="ECO:0000313" key="7">
    <source>
        <dbReference type="EnsemblMetazoa" id="AATE016218-PA.1"/>
    </source>
</evidence>
<evidence type="ECO:0000256" key="2">
    <source>
        <dbReference type="ARBA" id="ARBA00006824"/>
    </source>
</evidence>
<evidence type="ECO:0000256" key="4">
    <source>
        <dbReference type="ARBA" id="ARBA00022989"/>
    </source>
</evidence>
<dbReference type="EnsemblMetazoa" id="ENSAATROPT016622">
    <property type="protein sequence ID" value="ENSAATROPP014612"/>
    <property type="gene ID" value="ENSAATROPG013605"/>
</dbReference>
<keyword evidence="4 6" id="KW-1133">Transmembrane helix</keyword>
<reference evidence="7" key="2">
    <citation type="submission" date="2022-08" db="UniProtKB">
        <authorList>
            <consortium name="EnsemblMetazoa"/>
        </authorList>
    </citation>
    <scope>IDENTIFICATION</scope>
    <source>
        <strain evidence="7">EBRO</strain>
    </source>
</reference>
<dbReference type="PANTHER" id="PTHR11266:SF81">
    <property type="entry name" value="GH12661P-RELATED"/>
    <property type="match status" value="1"/>
</dbReference>
<feature type="transmembrane region" description="Helical" evidence="6">
    <location>
        <begin position="204"/>
        <end position="223"/>
    </location>
</feature>
<dbReference type="GO" id="GO:0016020">
    <property type="term" value="C:membrane"/>
    <property type="evidence" value="ECO:0007669"/>
    <property type="project" value="UniProtKB-SubCell"/>
</dbReference>
<dbReference type="Proteomes" id="UP000075880">
    <property type="component" value="Unassembled WGS sequence"/>
</dbReference>
<accession>A0A182JDU9</accession>
<evidence type="ECO:0000313" key="8">
    <source>
        <dbReference type="Proteomes" id="UP000075880"/>
    </source>
</evidence>
<dbReference type="Pfam" id="PF04117">
    <property type="entry name" value="Mpv17_PMP22"/>
    <property type="match status" value="1"/>
</dbReference>
<dbReference type="InterPro" id="IPR007248">
    <property type="entry name" value="Mpv17_PMP22"/>
</dbReference>
<reference evidence="8" key="1">
    <citation type="submission" date="2021-09" db="EMBL/GenBank/DDBJ databases">
        <authorList>
            <consortium name="Infravec"/>
            <person name="Campbell I L."/>
            <person name="Maslen G."/>
            <person name="Yates A."/>
        </authorList>
    </citation>
    <scope>NUCLEOTIDE SEQUENCE [LARGE SCALE GENOMIC DNA]</scope>
    <source>
        <strain evidence="8">Infravec2 EBRE</strain>
    </source>
</reference>
<dbReference type="STRING" id="41427.A0A182JDU9"/>
<evidence type="ECO:0008006" key="9">
    <source>
        <dbReference type="Google" id="ProtNLM"/>
    </source>
</evidence>
<dbReference type="AlphaFoldDB" id="A0A182JDU9"/>
<evidence type="ECO:0000256" key="3">
    <source>
        <dbReference type="ARBA" id="ARBA00022692"/>
    </source>
</evidence>